<reference evidence="2 3" key="1">
    <citation type="submission" date="2020-11" db="EMBL/GenBank/DDBJ databases">
        <title>A novel isolate from a Black sea contaminated sediment with potential to produce alkanes: Plantactinospora alkalitolerans sp. nov.</title>
        <authorList>
            <person name="Carro L."/>
            <person name="Veyisoglu A."/>
            <person name="Guven K."/>
            <person name="Schumann P."/>
            <person name="Klenk H.-P."/>
            <person name="Sahin N."/>
        </authorList>
    </citation>
    <scope>NUCLEOTIDE SEQUENCE [LARGE SCALE GENOMIC DNA]</scope>
    <source>
        <strain evidence="2 3">S1510</strain>
    </source>
</reference>
<dbReference type="Proteomes" id="UP000638560">
    <property type="component" value="Unassembled WGS sequence"/>
</dbReference>
<dbReference type="RefSeq" id="WP_196205663.1">
    <property type="nucleotide sequence ID" value="NZ_JADPUN010000325.1"/>
</dbReference>
<evidence type="ECO:0000313" key="2">
    <source>
        <dbReference type="EMBL" id="MBF9134178.1"/>
    </source>
</evidence>
<protein>
    <recommendedName>
        <fullName evidence="4">Lipoprotein</fullName>
    </recommendedName>
</protein>
<dbReference type="Gene3D" id="2.50.20.20">
    <property type="match status" value="1"/>
</dbReference>
<comment type="caution">
    <text evidence="2">The sequence shown here is derived from an EMBL/GenBank/DDBJ whole genome shotgun (WGS) entry which is preliminary data.</text>
</comment>
<feature type="chain" id="PRO_5046974765" description="Lipoprotein" evidence="1">
    <location>
        <begin position="22"/>
        <end position="266"/>
    </location>
</feature>
<proteinExistence type="predicted"/>
<evidence type="ECO:0000256" key="1">
    <source>
        <dbReference type="SAM" id="SignalP"/>
    </source>
</evidence>
<dbReference type="PROSITE" id="PS51257">
    <property type="entry name" value="PROKAR_LIPOPROTEIN"/>
    <property type="match status" value="1"/>
</dbReference>
<organism evidence="2 3">
    <name type="scientific">Plantactinospora alkalitolerans</name>
    <dbReference type="NCBI Taxonomy" id="2789879"/>
    <lineage>
        <taxon>Bacteria</taxon>
        <taxon>Bacillati</taxon>
        <taxon>Actinomycetota</taxon>
        <taxon>Actinomycetes</taxon>
        <taxon>Micromonosporales</taxon>
        <taxon>Micromonosporaceae</taxon>
        <taxon>Plantactinospora</taxon>
    </lineage>
</organism>
<keyword evidence="3" id="KW-1185">Reference proteome</keyword>
<gene>
    <name evidence="2" type="ORF">I0C86_35360</name>
</gene>
<evidence type="ECO:0000313" key="3">
    <source>
        <dbReference type="Proteomes" id="UP000638560"/>
    </source>
</evidence>
<dbReference type="EMBL" id="JADPUN010000325">
    <property type="protein sequence ID" value="MBF9134178.1"/>
    <property type="molecule type" value="Genomic_DNA"/>
</dbReference>
<accession>A0ABS0H6T7</accession>
<sequence>MARTYRSAGALLAAVAVVTMTGCQLPSPGGEPEGPPGQVALRAAATATKDARTLRVSFEARQSGGTLFGGTLIGKAEVVAQRSMVVDWSYRASAGDTETAIKGQLIAVDKAVYMRSSQWKPPAGKRWFAINPNWAATPSKPIAPEWFVLVMSRLLDPLFLLDQGLPESEKVRSTPGPAGEGTGETYRTDYWYLDLDGVGPEVKGWGRQMGASVLDVVMRLTKDRHPDRLKVSSSAGVMLFDLEATFDGYGTPTEVTAPAPAEVEKR</sequence>
<keyword evidence="1" id="KW-0732">Signal</keyword>
<evidence type="ECO:0008006" key="4">
    <source>
        <dbReference type="Google" id="ProtNLM"/>
    </source>
</evidence>
<feature type="signal peptide" evidence="1">
    <location>
        <begin position="1"/>
        <end position="21"/>
    </location>
</feature>
<name>A0ABS0H6T7_9ACTN</name>